<feature type="transmembrane region" description="Helical" evidence="5">
    <location>
        <begin position="699"/>
        <end position="724"/>
    </location>
</feature>
<dbReference type="Proteomes" id="UP000295632">
    <property type="component" value="Unassembled WGS sequence"/>
</dbReference>
<evidence type="ECO:0000256" key="2">
    <source>
        <dbReference type="ARBA" id="ARBA00022840"/>
    </source>
</evidence>
<feature type="transmembrane region" description="Helical" evidence="5">
    <location>
        <begin position="644"/>
        <end position="660"/>
    </location>
</feature>
<gene>
    <name evidence="7" type="ORF">EV213_102250</name>
</gene>
<evidence type="ECO:0000256" key="4">
    <source>
        <dbReference type="SAM" id="MobiDB-lite"/>
    </source>
</evidence>
<keyword evidence="8" id="KW-1185">Reference proteome</keyword>
<feature type="binding site" evidence="3">
    <location>
        <position position="78"/>
    </location>
    <ligand>
        <name>ATP</name>
        <dbReference type="ChEBI" id="CHEBI:30616"/>
    </ligand>
</feature>
<dbReference type="InterPro" id="IPR011009">
    <property type="entry name" value="Kinase-like_dom_sf"/>
</dbReference>
<keyword evidence="7" id="KW-0418">Kinase</keyword>
<reference evidence="7 8" key="1">
    <citation type="submission" date="2019-03" db="EMBL/GenBank/DDBJ databases">
        <title>Genomic Encyclopedia of Type Strains, Phase IV (KMG-IV): sequencing the most valuable type-strain genomes for metagenomic binning, comparative biology and taxonomic classification.</title>
        <authorList>
            <person name="Goeker M."/>
        </authorList>
    </citation>
    <scope>NUCLEOTIDE SEQUENCE [LARGE SCALE GENOMIC DNA]</scope>
    <source>
        <strain evidence="7 8">DSM 28697</strain>
    </source>
</reference>
<sequence>MKKRNKSKNKPNSGPPPADDTVLLTDEDEETLNEVHFGEPGDIIQGRYVIHRTLGQGGMGKVYLTEDVNQAGVLYAVKQSSLHPVHYRSFADEAKMLMRLDHENLPKMVDFFSDEKKQRAWLIMEYIEGQSLLERFEAANRKMEEEDIVRIALQLCHVLHYLHTATGEPIIYRDLKPGNIMINPEGLVKLIDFGIAREYKEGQNQDTVQIGTVGFAAPEQFEDKQSDVRTDLFSLGAVMYYLATGGKYVYANTGQTNLLTGFGSPEFVSIVNRLVRMNPKERYHSATAVQTDLNLLYGEQETTLLEGSHVSAFQKTAKLTKNMNVTSILFALLSTMVAFLTCFGMVQLLSSSTIRNSWMLAMLNSLEFDGQTQALMKELAAAWQFSLWDAMTLLHGGNMTFDVESDAFKEELQLGIPVLSLFFIHGLILFVIMRIAFLTLRKQGPVFFQQKWPYLLLSSVTYSILVSGYVWLSHPSWQYRDDDIVLYISATSPGLLFLVKCFLLFAIAGALGLKMHKDINWPLWVYALGRSSKRLGLGLCIVAVGLLVQYSLTSPTNLYQSTIVSWGELFERAGLDLWYVLMWPNFLFQALLYGIGAPLHVTGSGMVSWLGVEAPFSAHILGGVHSEASGPWISQTQALFQQTWLPYVLAFLFLSILFQMRQLPLRFIVRIVITLTITAMIGAWLTGINGYAGDTSFNFGVPILMSGLATFIVSIVFFSIMYGLKRVRQQAASQQNDSVSS</sequence>
<dbReference type="GO" id="GO:0005737">
    <property type="term" value="C:cytoplasm"/>
    <property type="evidence" value="ECO:0007669"/>
    <property type="project" value="TreeGrafter"/>
</dbReference>
<keyword evidence="5" id="KW-1133">Transmembrane helix</keyword>
<dbReference type="PROSITE" id="PS00108">
    <property type="entry name" value="PROTEIN_KINASE_ST"/>
    <property type="match status" value="1"/>
</dbReference>
<keyword evidence="1 3" id="KW-0547">Nucleotide-binding</keyword>
<name>A0A4R6UB93_9BACI</name>
<dbReference type="InterPro" id="IPR017441">
    <property type="entry name" value="Protein_kinase_ATP_BS"/>
</dbReference>
<accession>A0A4R6UB93</accession>
<proteinExistence type="predicted"/>
<dbReference type="InterPro" id="IPR053235">
    <property type="entry name" value="Ser_Thr_kinase"/>
</dbReference>
<feature type="region of interest" description="Disordered" evidence="4">
    <location>
        <begin position="1"/>
        <end position="21"/>
    </location>
</feature>
<feature type="domain" description="Protein kinase" evidence="6">
    <location>
        <begin position="48"/>
        <end position="295"/>
    </location>
</feature>
<feature type="transmembrane region" description="Helical" evidence="5">
    <location>
        <begin position="534"/>
        <end position="552"/>
    </location>
</feature>
<evidence type="ECO:0000256" key="3">
    <source>
        <dbReference type="PROSITE-ProRule" id="PRU10141"/>
    </source>
</evidence>
<dbReference type="SMART" id="SM00220">
    <property type="entry name" value="S_TKc"/>
    <property type="match status" value="1"/>
</dbReference>
<keyword evidence="7" id="KW-0723">Serine/threonine-protein kinase</keyword>
<feature type="transmembrane region" description="Helical" evidence="5">
    <location>
        <begin position="328"/>
        <end position="349"/>
    </location>
</feature>
<dbReference type="OrthoDB" id="9788659at2"/>
<feature type="transmembrane region" description="Helical" evidence="5">
    <location>
        <begin position="577"/>
        <end position="595"/>
    </location>
</feature>
<dbReference type="SUPFAM" id="SSF56112">
    <property type="entry name" value="Protein kinase-like (PK-like)"/>
    <property type="match status" value="1"/>
</dbReference>
<evidence type="ECO:0000256" key="5">
    <source>
        <dbReference type="SAM" id="Phobius"/>
    </source>
</evidence>
<feature type="transmembrane region" description="Helical" evidence="5">
    <location>
        <begin position="667"/>
        <end position="687"/>
    </location>
</feature>
<feature type="transmembrane region" description="Helical" evidence="5">
    <location>
        <begin position="418"/>
        <end position="440"/>
    </location>
</feature>
<feature type="transmembrane region" description="Helical" evidence="5">
    <location>
        <begin position="484"/>
        <end position="513"/>
    </location>
</feature>
<evidence type="ECO:0000259" key="6">
    <source>
        <dbReference type="PROSITE" id="PS50011"/>
    </source>
</evidence>
<keyword evidence="5" id="KW-0812">Transmembrane</keyword>
<comment type="caution">
    <text evidence="7">The sequence shown here is derived from an EMBL/GenBank/DDBJ whole genome shotgun (WGS) entry which is preliminary data.</text>
</comment>
<dbReference type="Gene3D" id="1.10.510.10">
    <property type="entry name" value="Transferase(Phosphotransferase) domain 1"/>
    <property type="match status" value="1"/>
</dbReference>
<dbReference type="PANTHER" id="PTHR24361:SF613">
    <property type="entry name" value="NUCLEAR RECEPTOR-BINDING PROTEIN-RELATED"/>
    <property type="match status" value="1"/>
</dbReference>
<evidence type="ECO:0000256" key="1">
    <source>
        <dbReference type="ARBA" id="ARBA00022741"/>
    </source>
</evidence>
<dbReference type="InterPro" id="IPR008271">
    <property type="entry name" value="Ser/Thr_kinase_AS"/>
</dbReference>
<dbReference type="GO" id="GO:0004674">
    <property type="term" value="F:protein serine/threonine kinase activity"/>
    <property type="evidence" value="ECO:0007669"/>
    <property type="project" value="UniProtKB-KW"/>
</dbReference>
<keyword evidence="5" id="KW-0472">Membrane</keyword>
<dbReference type="GO" id="GO:0005524">
    <property type="term" value="F:ATP binding"/>
    <property type="evidence" value="ECO:0007669"/>
    <property type="project" value="UniProtKB-UniRule"/>
</dbReference>
<feature type="transmembrane region" description="Helical" evidence="5">
    <location>
        <begin position="452"/>
        <end position="472"/>
    </location>
</feature>
<dbReference type="Pfam" id="PF00069">
    <property type="entry name" value="Pkinase"/>
    <property type="match status" value="1"/>
</dbReference>
<keyword evidence="7" id="KW-0808">Transferase</keyword>
<dbReference type="EMBL" id="SNYJ01000002">
    <property type="protein sequence ID" value="TDQ42219.1"/>
    <property type="molecule type" value="Genomic_DNA"/>
</dbReference>
<evidence type="ECO:0000313" key="7">
    <source>
        <dbReference type="EMBL" id="TDQ42219.1"/>
    </source>
</evidence>
<dbReference type="RefSeq" id="WP_133579106.1">
    <property type="nucleotide sequence ID" value="NZ_SNYJ01000002.1"/>
</dbReference>
<keyword evidence="2 3" id="KW-0067">ATP-binding</keyword>
<dbReference type="GO" id="GO:0006974">
    <property type="term" value="P:DNA damage response"/>
    <property type="evidence" value="ECO:0007669"/>
    <property type="project" value="TreeGrafter"/>
</dbReference>
<dbReference type="InterPro" id="IPR000719">
    <property type="entry name" value="Prot_kinase_dom"/>
</dbReference>
<dbReference type="AlphaFoldDB" id="A0A4R6UB93"/>
<dbReference type="CDD" id="cd14014">
    <property type="entry name" value="STKc_PknB_like"/>
    <property type="match status" value="1"/>
</dbReference>
<protein>
    <submittedName>
        <fullName evidence="7">Serine/threonine protein kinase</fullName>
    </submittedName>
</protein>
<dbReference type="Gene3D" id="3.30.200.20">
    <property type="entry name" value="Phosphorylase Kinase, domain 1"/>
    <property type="match status" value="1"/>
</dbReference>
<evidence type="ECO:0000313" key="8">
    <source>
        <dbReference type="Proteomes" id="UP000295632"/>
    </source>
</evidence>
<dbReference type="PROSITE" id="PS00107">
    <property type="entry name" value="PROTEIN_KINASE_ATP"/>
    <property type="match status" value="1"/>
</dbReference>
<dbReference type="PROSITE" id="PS50011">
    <property type="entry name" value="PROTEIN_KINASE_DOM"/>
    <property type="match status" value="1"/>
</dbReference>
<feature type="transmembrane region" description="Helical" evidence="5">
    <location>
        <begin position="607"/>
        <end position="624"/>
    </location>
</feature>
<organism evidence="7 8">
    <name type="scientific">Aureibacillus halotolerans</name>
    <dbReference type="NCBI Taxonomy" id="1508390"/>
    <lineage>
        <taxon>Bacteria</taxon>
        <taxon>Bacillati</taxon>
        <taxon>Bacillota</taxon>
        <taxon>Bacilli</taxon>
        <taxon>Bacillales</taxon>
        <taxon>Bacillaceae</taxon>
        <taxon>Aureibacillus</taxon>
    </lineage>
</organism>
<dbReference type="PANTHER" id="PTHR24361">
    <property type="entry name" value="MITOGEN-ACTIVATED KINASE KINASE KINASE"/>
    <property type="match status" value="1"/>
</dbReference>